<gene>
    <name evidence="1" type="ORF">A7U43_16290</name>
</gene>
<organism evidence="1 2">
    <name type="scientific">Mycobacterium adipatum</name>
    <dbReference type="NCBI Taxonomy" id="1682113"/>
    <lineage>
        <taxon>Bacteria</taxon>
        <taxon>Bacillati</taxon>
        <taxon>Actinomycetota</taxon>
        <taxon>Actinomycetes</taxon>
        <taxon>Mycobacteriales</taxon>
        <taxon>Mycobacteriaceae</taxon>
        <taxon>Mycobacterium</taxon>
    </lineage>
</organism>
<reference evidence="1 2" key="1">
    <citation type="submission" date="2016-05" db="EMBL/GenBank/DDBJ databases">
        <title>Complete genome sequence of a phthalic acid esters degrading Mycobacterium sp. YC-RL4.</title>
        <authorList>
            <person name="Ren L."/>
            <person name="Fan S."/>
            <person name="Ruth N."/>
            <person name="Jia Y."/>
            <person name="Wang J."/>
            <person name="Qiao C."/>
        </authorList>
    </citation>
    <scope>NUCLEOTIDE SEQUENCE [LARGE SCALE GENOMIC DNA]</scope>
    <source>
        <strain evidence="1 2">YC-RL4</strain>
    </source>
</reference>
<sequence>MRAGCEGVALLTYHQIARRHPERVGDTKKSLVRQSALAAFDSAEHGTVHTGGAPLVVTTPYNIYSSSWIDESVVVTRT</sequence>
<evidence type="ECO:0000313" key="2">
    <source>
        <dbReference type="Proteomes" id="UP000077143"/>
    </source>
</evidence>
<dbReference type="KEGG" id="madi:A7U43_16290"/>
<dbReference type="EMBL" id="CP015596">
    <property type="protein sequence ID" value="ANE80658.1"/>
    <property type="molecule type" value="Genomic_DNA"/>
</dbReference>
<accession>A0A172UNY4</accession>
<keyword evidence="2" id="KW-1185">Reference proteome</keyword>
<dbReference type="AlphaFoldDB" id="A0A172UNY4"/>
<name>A0A172UNY4_9MYCO</name>
<protein>
    <submittedName>
        <fullName evidence="1">Uncharacterized protein</fullName>
    </submittedName>
</protein>
<proteinExistence type="predicted"/>
<evidence type="ECO:0000313" key="1">
    <source>
        <dbReference type="EMBL" id="ANE80658.1"/>
    </source>
</evidence>
<dbReference type="Proteomes" id="UP000077143">
    <property type="component" value="Chromosome"/>
</dbReference>